<evidence type="ECO:0000313" key="1">
    <source>
        <dbReference type="EMBL" id="KAK0428349.1"/>
    </source>
</evidence>
<organism evidence="1 2">
    <name type="scientific">Steinernema hermaphroditum</name>
    <dbReference type="NCBI Taxonomy" id="289476"/>
    <lineage>
        <taxon>Eukaryota</taxon>
        <taxon>Metazoa</taxon>
        <taxon>Ecdysozoa</taxon>
        <taxon>Nematoda</taxon>
        <taxon>Chromadorea</taxon>
        <taxon>Rhabditida</taxon>
        <taxon>Tylenchina</taxon>
        <taxon>Panagrolaimomorpha</taxon>
        <taxon>Strongyloidoidea</taxon>
        <taxon>Steinernematidae</taxon>
        <taxon>Steinernema</taxon>
    </lineage>
</organism>
<evidence type="ECO:0000313" key="2">
    <source>
        <dbReference type="Proteomes" id="UP001175271"/>
    </source>
</evidence>
<dbReference type="AlphaFoldDB" id="A0AA39ISF8"/>
<gene>
    <name evidence="1" type="ORF">QR680_010754</name>
</gene>
<comment type="caution">
    <text evidence="1">The sequence shown here is derived from an EMBL/GenBank/DDBJ whole genome shotgun (WGS) entry which is preliminary data.</text>
</comment>
<dbReference type="InterPro" id="IPR027417">
    <property type="entry name" value="P-loop_NTPase"/>
</dbReference>
<dbReference type="EMBL" id="JAUCMV010000001">
    <property type="protein sequence ID" value="KAK0428349.1"/>
    <property type="molecule type" value="Genomic_DNA"/>
</dbReference>
<reference evidence="1" key="1">
    <citation type="submission" date="2023-06" db="EMBL/GenBank/DDBJ databases">
        <title>Genomic analysis of the entomopathogenic nematode Steinernema hermaphroditum.</title>
        <authorList>
            <person name="Schwarz E.M."/>
            <person name="Heppert J.K."/>
            <person name="Baniya A."/>
            <person name="Schwartz H.T."/>
            <person name="Tan C.-H."/>
            <person name="Antoshechkin I."/>
            <person name="Sternberg P.W."/>
            <person name="Goodrich-Blair H."/>
            <person name="Dillman A.R."/>
        </authorList>
    </citation>
    <scope>NUCLEOTIDE SEQUENCE</scope>
    <source>
        <strain evidence="1">PS9179</strain>
        <tissue evidence="1">Whole animal</tissue>
    </source>
</reference>
<protein>
    <submittedName>
        <fullName evidence="1">Uncharacterized protein</fullName>
    </submittedName>
</protein>
<name>A0AA39ISF8_9BILA</name>
<keyword evidence="2" id="KW-1185">Reference proteome</keyword>
<sequence>MIDVSVRAPALGAPVVQTLVRSPHTKPQKPYVISQRAETYCMALATQVDTTPLIITIPHELQLIEWGLLAPQLLAPGDLLQLHEYEQLTDRQGNVLSTQRSFDDLLKAYAPKEARLVPHARARWCLKVLSLARREKRLALVDQAHSSKRGLLKALYILVEGTTSTACIKPSRLTEGLAPSEGARVSAFVAVVPQGMHQAADYVIPQSYPIQSIPWKNNRSLPFTVLRVEEGPFLHRDPMTKHLAPHAQSRRLKEYQDLVILTARFVQMRQRRDCRKAGGTATMDLTEQSWDYSLSVPQSEPECLLQRIKQWRARVLVKLGTDKNTTVPVYWEASQVQLSTRKETEGALKLRISLTELADILKAKRMMPVHFSHEIIPKAQRNPRATVDEEGELETQLATGPKTVWVEPACITTEQENVIFTFSKCFLHPQQSMLFVQAPAGTGKTRMIGAIVGSLRSKPSTLAKATNLLEAICKEDLGTTKVLLLQSDLEDRRTRSDENRVGDAHRLRSYATSLLDSPLARDQDKDLLRRFVEKKDACQRPTMESRVTSLVIRLCRPDIIVATMAMVQAHHRSIRRMANVLLID</sequence>
<dbReference type="Gene3D" id="3.40.50.300">
    <property type="entry name" value="P-loop containing nucleotide triphosphate hydrolases"/>
    <property type="match status" value="1"/>
</dbReference>
<accession>A0AA39ISF8</accession>
<dbReference type="Proteomes" id="UP001175271">
    <property type="component" value="Unassembled WGS sequence"/>
</dbReference>
<proteinExistence type="predicted"/>